<organism evidence="2 3">
    <name type="scientific">Halorubrum aidingense JCM 13560</name>
    <dbReference type="NCBI Taxonomy" id="1230454"/>
    <lineage>
        <taxon>Archaea</taxon>
        <taxon>Methanobacteriati</taxon>
        <taxon>Methanobacteriota</taxon>
        <taxon>Stenosarchaea group</taxon>
        <taxon>Halobacteria</taxon>
        <taxon>Halobacteriales</taxon>
        <taxon>Haloferacaceae</taxon>
        <taxon>Halorubrum</taxon>
    </lineage>
</organism>
<accession>M0P8V4</accession>
<dbReference type="STRING" id="1230454.C461_12403"/>
<keyword evidence="1" id="KW-0472">Membrane</keyword>
<evidence type="ECO:0000313" key="2">
    <source>
        <dbReference type="EMBL" id="EMA65974.1"/>
    </source>
</evidence>
<keyword evidence="3" id="KW-1185">Reference proteome</keyword>
<dbReference type="EMBL" id="AOJI01000029">
    <property type="protein sequence ID" value="EMA65974.1"/>
    <property type="molecule type" value="Genomic_DNA"/>
</dbReference>
<dbReference type="Proteomes" id="UP000011575">
    <property type="component" value="Unassembled WGS sequence"/>
</dbReference>
<name>M0P8V4_9EURY</name>
<comment type="caution">
    <text evidence="2">The sequence shown here is derived from an EMBL/GenBank/DDBJ whole genome shotgun (WGS) entry which is preliminary data.</text>
</comment>
<dbReference type="AlphaFoldDB" id="M0P8V4"/>
<gene>
    <name evidence="2" type="ORF">C461_12403</name>
</gene>
<keyword evidence="1" id="KW-0812">Transmembrane</keyword>
<sequence length="149" mass="14746">MNWSPIPPAVAAVAAAAISLTRRVPTVVLESSVGVPSPRALTLYTLGGRAVAFVLVYGLLLGAAYRVGRRGDGVGRRGDGVDVGATALAAGVVAAVVSLVGTAAILLWVEPQQGAVTAVSAVGSAVGVGVQLGVVAFAGLALGRSRIHR</sequence>
<dbReference type="PATRIC" id="fig|1230454.4.peg.2490"/>
<feature type="transmembrane region" description="Helical" evidence="1">
    <location>
        <begin position="47"/>
        <end position="65"/>
    </location>
</feature>
<reference evidence="2 3" key="1">
    <citation type="journal article" date="2014" name="PLoS Genet.">
        <title>Phylogenetically driven sequencing of extremely halophilic archaea reveals strategies for static and dynamic osmo-response.</title>
        <authorList>
            <person name="Becker E.A."/>
            <person name="Seitzer P.M."/>
            <person name="Tritt A."/>
            <person name="Larsen D."/>
            <person name="Krusor M."/>
            <person name="Yao A.I."/>
            <person name="Wu D."/>
            <person name="Madern D."/>
            <person name="Eisen J.A."/>
            <person name="Darling A.E."/>
            <person name="Facciotti M.T."/>
        </authorList>
    </citation>
    <scope>NUCLEOTIDE SEQUENCE [LARGE SCALE GENOMIC DNA]</scope>
    <source>
        <strain evidence="2 3">JCM 13560</strain>
    </source>
</reference>
<proteinExistence type="predicted"/>
<dbReference type="OrthoDB" id="330652at2157"/>
<protein>
    <submittedName>
        <fullName evidence="2">Uncharacterized protein</fullName>
    </submittedName>
</protein>
<evidence type="ECO:0000313" key="3">
    <source>
        <dbReference type="Proteomes" id="UP000011575"/>
    </source>
</evidence>
<feature type="transmembrane region" description="Helical" evidence="1">
    <location>
        <begin position="115"/>
        <end position="142"/>
    </location>
</feature>
<dbReference type="RefSeq" id="WP_008001686.1">
    <property type="nucleotide sequence ID" value="NZ_AOJI01000029.1"/>
</dbReference>
<feature type="transmembrane region" description="Helical" evidence="1">
    <location>
        <begin position="86"/>
        <end position="109"/>
    </location>
</feature>
<evidence type="ECO:0000256" key="1">
    <source>
        <dbReference type="SAM" id="Phobius"/>
    </source>
</evidence>
<keyword evidence="1" id="KW-1133">Transmembrane helix</keyword>